<dbReference type="STRING" id="666685.R2APBS1_2550"/>
<dbReference type="EMBL" id="CP003470">
    <property type="protein sequence ID" value="AGG89636.1"/>
    <property type="molecule type" value="Genomic_DNA"/>
</dbReference>
<dbReference type="HOGENOM" id="CLU_098991_1_0_6"/>
<keyword evidence="3" id="KW-1185">Reference proteome</keyword>
<evidence type="ECO:0000259" key="1">
    <source>
        <dbReference type="Pfam" id="PF08937"/>
    </source>
</evidence>
<organism evidence="2 3">
    <name type="scientific">Rhodanobacter denitrificans</name>
    <dbReference type="NCBI Taxonomy" id="666685"/>
    <lineage>
        <taxon>Bacteria</taxon>
        <taxon>Pseudomonadati</taxon>
        <taxon>Pseudomonadota</taxon>
        <taxon>Gammaproteobacteria</taxon>
        <taxon>Lysobacterales</taxon>
        <taxon>Rhodanobacteraceae</taxon>
        <taxon>Rhodanobacter</taxon>
    </lineage>
</organism>
<dbReference type="InterPro" id="IPR015032">
    <property type="entry name" value="ThsB__TIR-like_domain"/>
</dbReference>
<evidence type="ECO:0000313" key="3">
    <source>
        <dbReference type="Proteomes" id="UP000011859"/>
    </source>
</evidence>
<reference evidence="2 3" key="1">
    <citation type="submission" date="2012-04" db="EMBL/GenBank/DDBJ databases">
        <title>Complete genome of Rhodanobacter sp. 2APBS1.</title>
        <authorList>
            <consortium name="US DOE Joint Genome Institute"/>
            <person name="Huntemann M."/>
            <person name="Wei C.-L."/>
            <person name="Han J."/>
            <person name="Detter J.C."/>
            <person name="Han C."/>
            <person name="Tapia R."/>
            <person name="Munk A.C.C."/>
            <person name="Chen A."/>
            <person name="Krypides N."/>
            <person name="Mavromatis K."/>
            <person name="Markowitz V."/>
            <person name="Szeto E."/>
            <person name="Ivanova N."/>
            <person name="Mikhailova N."/>
            <person name="Ovchinnikova G."/>
            <person name="Pagani I."/>
            <person name="Pati A."/>
            <person name="Goodwin L."/>
            <person name="Peters L."/>
            <person name="Pitluck S."/>
            <person name="Woyke T."/>
            <person name="Prakash O."/>
            <person name="Elkins J."/>
            <person name="Brown S."/>
            <person name="Palumbo A."/>
            <person name="Hemme C."/>
            <person name="Zhou J."/>
            <person name="Watson D."/>
            <person name="Jardine P."/>
            <person name="Kostka J."/>
            <person name="Green S."/>
        </authorList>
    </citation>
    <scope>NUCLEOTIDE SEQUENCE [LARGE SCALE GENOMIC DNA]</scope>
    <source>
        <strain evidence="2 3">2APBS1</strain>
    </source>
</reference>
<dbReference type="SUPFAM" id="SSF52206">
    <property type="entry name" value="Hypothetical protein MTH538"/>
    <property type="match status" value="1"/>
</dbReference>
<sequence>MSKPDVFYSFHFDNDVMRVQMIRNMGVVTGDEPVEPNVWETLKKTDSGVEAWIEKNMKNKDVVIVLIGAATAGRKWVKYEMKRAWELGKPIFGIHIHNLKSMNDGASTKGSNPFDAFNFSHNGVVIKPLVYDPKSSDAYNDIKDNIESWIAAAKRQRI</sequence>
<dbReference type="KEGG" id="rhd:R2APBS1_2550"/>
<dbReference type="eggNOG" id="ENOG5032RJ7">
    <property type="taxonomic scope" value="Bacteria"/>
</dbReference>
<dbReference type="Pfam" id="PF08937">
    <property type="entry name" value="ThsB_TIR"/>
    <property type="match status" value="1"/>
</dbReference>
<proteinExistence type="predicted"/>
<gene>
    <name evidence="2" type="ORF">R2APBS1_2550</name>
</gene>
<protein>
    <submittedName>
        <fullName evidence="2">TIR-like domain-containing protein (DUF1863)</fullName>
    </submittedName>
</protein>
<feature type="domain" description="Thoeris protein ThsB TIR-like" evidence="1">
    <location>
        <begin position="7"/>
        <end position="100"/>
    </location>
</feature>
<dbReference type="Proteomes" id="UP000011859">
    <property type="component" value="Chromosome"/>
</dbReference>
<dbReference type="InterPro" id="IPR036490">
    <property type="entry name" value="ThsB_TIR-like_sf"/>
</dbReference>
<name>M4NPS1_9GAMM</name>
<dbReference type="OrthoDB" id="9811746at2"/>
<dbReference type="AlphaFoldDB" id="M4NPS1"/>
<dbReference type="RefSeq" id="WP_015448176.1">
    <property type="nucleotide sequence ID" value="NC_020541.1"/>
</dbReference>
<evidence type="ECO:0000313" key="2">
    <source>
        <dbReference type="EMBL" id="AGG89636.1"/>
    </source>
</evidence>
<dbReference type="Gene3D" id="3.40.50.9200">
    <property type="entry name" value="Hypothetical protein MTH538"/>
    <property type="match status" value="1"/>
</dbReference>
<accession>M4NPS1</accession>